<keyword evidence="2" id="KW-1185">Reference proteome</keyword>
<accession>A0A6L9Y3G3</accession>
<dbReference type="EMBL" id="JAAGWY010000005">
    <property type="protein sequence ID" value="NEN07788.1"/>
    <property type="molecule type" value="Genomic_DNA"/>
</dbReference>
<sequence>MRRRGAEKVFESGIVVVDAESASWLNPLGDTGVRRYVALARLHEMLLRVARYEAYQRGPVVRISGPELDDIAVQAADDAMVALLSKLATFRGESRFTSWAYRFVVLEVKNKIGRNVWRSRLDALDTEEWDRLPADRAIDPLSQAIQRELISAVRRAVDETLTEHQRRVFVAIVVHGTPLDTVVSESGSNRNAIYKTVFDARRKIRAFLTVNGYLEG</sequence>
<dbReference type="AlphaFoldDB" id="A0A6L9Y3G3"/>
<dbReference type="Gene3D" id="1.10.10.10">
    <property type="entry name" value="Winged helix-like DNA-binding domain superfamily/Winged helix DNA-binding domain"/>
    <property type="match status" value="1"/>
</dbReference>
<dbReference type="InterPro" id="IPR014284">
    <property type="entry name" value="RNA_pol_sigma-70_dom"/>
</dbReference>
<dbReference type="InterPro" id="IPR013324">
    <property type="entry name" value="RNA_pol_sigma_r3/r4-like"/>
</dbReference>
<dbReference type="GO" id="GO:0006352">
    <property type="term" value="P:DNA-templated transcription initiation"/>
    <property type="evidence" value="ECO:0007669"/>
    <property type="project" value="InterPro"/>
</dbReference>
<dbReference type="NCBIfam" id="TIGR02937">
    <property type="entry name" value="sigma70-ECF"/>
    <property type="match status" value="1"/>
</dbReference>
<gene>
    <name evidence="1" type="ORF">G3T36_18180</name>
</gene>
<organism evidence="1 2">
    <name type="scientific">Leifsonia tongyongensis</name>
    <dbReference type="NCBI Taxonomy" id="1268043"/>
    <lineage>
        <taxon>Bacteria</taxon>
        <taxon>Bacillati</taxon>
        <taxon>Actinomycetota</taxon>
        <taxon>Actinomycetes</taxon>
        <taxon>Micrococcales</taxon>
        <taxon>Microbacteriaceae</taxon>
        <taxon>Leifsonia</taxon>
    </lineage>
</organism>
<evidence type="ECO:0000313" key="2">
    <source>
        <dbReference type="Proteomes" id="UP000474967"/>
    </source>
</evidence>
<dbReference type="InterPro" id="IPR013325">
    <property type="entry name" value="RNA_pol_sigma_r2"/>
</dbReference>
<evidence type="ECO:0000313" key="1">
    <source>
        <dbReference type="EMBL" id="NEN07788.1"/>
    </source>
</evidence>
<dbReference type="GO" id="GO:0003700">
    <property type="term" value="F:DNA-binding transcription factor activity"/>
    <property type="evidence" value="ECO:0007669"/>
    <property type="project" value="InterPro"/>
</dbReference>
<dbReference type="SUPFAM" id="SSF88946">
    <property type="entry name" value="Sigma2 domain of RNA polymerase sigma factors"/>
    <property type="match status" value="1"/>
</dbReference>
<proteinExistence type="predicted"/>
<dbReference type="Gene3D" id="1.10.1740.10">
    <property type="match status" value="1"/>
</dbReference>
<name>A0A6L9Y3G3_9MICO</name>
<dbReference type="SUPFAM" id="SSF88659">
    <property type="entry name" value="Sigma3 and sigma4 domains of RNA polymerase sigma factors"/>
    <property type="match status" value="1"/>
</dbReference>
<dbReference type="InterPro" id="IPR036388">
    <property type="entry name" value="WH-like_DNA-bd_sf"/>
</dbReference>
<protein>
    <submittedName>
        <fullName evidence="1">Sigma-70 family RNA polymerase sigma factor</fullName>
    </submittedName>
</protein>
<reference evidence="1 2" key="1">
    <citation type="journal article" date="2014" name="J. Microbiol.">
        <title>Diaminobutyricibacter tongyongensis gen. nov., sp. nov. and Homoserinibacter gongjuensis gen. nov., sp. nov. belong to the family Microbacteriaceae.</title>
        <authorList>
            <person name="Kim S.J."/>
            <person name="Ahn J.H."/>
            <person name="Weon H.Y."/>
            <person name="Hamada M."/>
            <person name="Suzuki K."/>
            <person name="Kwon S.W."/>
        </authorList>
    </citation>
    <scope>NUCLEOTIDE SEQUENCE [LARGE SCALE GENOMIC DNA]</scope>
    <source>
        <strain evidence="1 2">NBRC 108724</strain>
    </source>
</reference>
<dbReference type="Proteomes" id="UP000474967">
    <property type="component" value="Unassembled WGS sequence"/>
</dbReference>
<comment type="caution">
    <text evidence="1">The sequence shown here is derived from an EMBL/GenBank/DDBJ whole genome shotgun (WGS) entry which is preliminary data.</text>
</comment>